<dbReference type="Proteomes" id="UP001610861">
    <property type="component" value="Unassembled WGS sequence"/>
</dbReference>
<protein>
    <submittedName>
        <fullName evidence="2">Uncharacterized protein</fullName>
    </submittedName>
</protein>
<name>A0ABW7Q8A2_9MICO</name>
<proteinExistence type="predicted"/>
<gene>
    <name evidence="2" type="ORF">ACH3VR_12035</name>
</gene>
<keyword evidence="1" id="KW-1133">Transmembrane helix</keyword>
<sequence>MRFAGTGRFVFIAQWVLGVLLPIFFFLGRGVVGAELGWLAIVGIVYGILVIFVLLVPPLLTLFDTQSRRARKTRLAYDIPTIVLWVGLLLGALTVPDSGDSGHLDSALSTWTGISYETSQAIFYIAATIIGLAYLAQVVTSIMGIVRGRYPVDA</sequence>
<evidence type="ECO:0000313" key="2">
    <source>
        <dbReference type="EMBL" id="MFH8251089.1"/>
    </source>
</evidence>
<keyword evidence="3" id="KW-1185">Reference proteome</keyword>
<reference evidence="2 3" key="1">
    <citation type="submission" date="2024-09" db="EMBL/GenBank/DDBJ databases">
        <authorList>
            <person name="Pan X."/>
        </authorList>
    </citation>
    <scope>NUCLEOTIDE SEQUENCE [LARGE SCALE GENOMIC DNA]</scope>
    <source>
        <strain evidence="2 3">B2969</strain>
    </source>
</reference>
<feature type="transmembrane region" description="Helical" evidence="1">
    <location>
        <begin position="38"/>
        <end position="63"/>
    </location>
</feature>
<feature type="transmembrane region" description="Helical" evidence="1">
    <location>
        <begin position="121"/>
        <end position="146"/>
    </location>
</feature>
<evidence type="ECO:0000256" key="1">
    <source>
        <dbReference type="SAM" id="Phobius"/>
    </source>
</evidence>
<feature type="transmembrane region" description="Helical" evidence="1">
    <location>
        <begin position="12"/>
        <end position="32"/>
    </location>
</feature>
<keyword evidence="1" id="KW-0812">Transmembrane</keyword>
<evidence type="ECO:0000313" key="3">
    <source>
        <dbReference type="Proteomes" id="UP001610861"/>
    </source>
</evidence>
<dbReference type="RefSeq" id="WP_397556551.1">
    <property type="nucleotide sequence ID" value="NZ_JBIQWL010000004.1"/>
</dbReference>
<dbReference type="EMBL" id="JBIQWL010000004">
    <property type="protein sequence ID" value="MFH8251089.1"/>
    <property type="molecule type" value="Genomic_DNA"/>
</dbReference>
<keyword evidence="1" id="KW-0472">Membrane</keyword>
<organism evidence="2 3">
    <name type="scientific">Microbacterium alkaliflavum</name>
    <dbReference type="NCBI Taxonomy" id="3248839"/>
    <lineage>
        <taxon>Bacteria</taxon>
        <taxon>Bacillati</taxon>
        <taxon>Actinomycetota</taxon>
        <taxon>Actinomycetes</taxon>
        <taxon>Micrococcales</taxon>
        <taxon>Microbacteriaceae</taxon>
        <taxon>Microbacterium</taxon>
    </lineage>
</organism>
<comment type="caution">
    <text evidence="2">The sequence shown here is derived from an EMBL/GenBank/DDBJ whole genome shotgun (WGS) entry which is preliminary data.</text>
</comment>
<feature type="transmembrane region" description="Helical" evidence="1">
    <location>
        <begin position="75"/>
        <end position="95"/>
    </location>
</feature>
<accession>A0ABW7Q8A2</accession>